<organism evidence="2 3">
    <name type="scientific">Prunus yedoensis var. nudiflora</name>
    <dbReference type="NCBI Taxonomy" id="2094558"/>
    <lineage>
        <taxon>Eukaryota</taxon>
        <taxon>Viridiplantae</taxon>
        <taxon>Streptophyta</taxon>
        <taxon>Embryophyta</taxon>
        <taxon>Tracheophyta</taxon>
        <taxon>Spermatophyta</taxon>
        <taxon>Magnoliopsida</taxon>
        <taxon>eudicotyledons</taxon>
        <taxon>Gunneridae</taxon>
        <taxon>Pentapetalae</taxon>
        <taxon>rosids</taxon>
        <taxon>fabids</taxon>
        <taxon>Rosales</taxon>
        <taxon>Rosaceae</taxon>
        <taxon>Amygdaloideae</taxon>
        <taxon>Amygdaleae</taxon>
        <taxon>Prunus</taxon>
    </lineage>
</organism>
<keyword evidence="1" id="KW-0812">Transmembrane</keyword>
<keyword evidence="1" id="KW-0472">Membrane</keyword>
<evidence type="ECO:0000313" key="2">
    <source>
        <dbReference type="EMBL" id="PQM34540.1"/>
    </source>
</evidence>
<accession>A0A314UB54</accession>
<sequence>MGKYSVINPNKGFPILDLSGEILLLQKPLAGLIVEKTGSGCCPNSKEIGFGFRVGPIGSGCRGGFLLSSFLEVVVLFALLLGWCGDGGGGEREV</sequence>
<dbReference type="EMBL" id="PJQY01003801">
    <property type="protein sequence ID" value="PQM34540.1"/>
    <property type="molecule type" value="Genomic_DNA"/>
</dbReference>
<evidence type="ECO:0000256" key="1">
    <source>
        <dbReference type="SAM" id="Phobius"/>
    </source>
</evidence>
<feature type="transmembrane region" description="Helical" evidence="1">
    <location>
        <begin position="63"/>
        <end position="83"/>
    </location>
</feature>
<proteinExistence type="predicted"/>
<reference evidence="2 3" key="1">
    <citation type="submission" date="2018-02" db="EMBL/GenBank/DDBJ databases">
        <title>Draft genome of wild Prunus yedoensis var. nudiflora.</title>
        <authorList>
            <person name="Baek S."/>
            <person name="Kim J.-H."/>
            <person name="Choi K."/>
            <person name="Kim G.-B."/>
            <person name="Cho A."/>
            <person name="Jang H."/>
            <person name="Shin C.-H."/>
            <person name="Yu H.-J."/>
            <person name="Mun J.-H."/>
        </authorList>
    </citation>
    <scope>NUCLEOTIDE SEQUENCE [LARGE SCALE GENOMIC DNA]</scope>
    <source>
        <strain evidence="3">cv. Jeju island</strain>
        <tissue evidence="2">Leaf</tissue>
    </source>
</reference>
<protein>
    <submittedName>
        <fullName evidence="2">Uncharacterized protein</fullName>
    </submittedName>
</protein>
<evidence type="ECO:0000313" key="3">
    <source>
        <dbReference type="Proteomes" id="UP000250321"/>
    </source>
</evidence>
<gene>
    <name evidence="2" type="ORF">Pyn_38454</name>
</gene>
<dbReference type="Proteomes" id="UP000250321">
    <property type="component" value="Unassembled WGS sequence"/>
</dbReference>
<comment type="caution">
    <text evidence="2">The sequence shown here is derived from an EMBL/GenBank/DDBJ whole genome shotgun (WGS) entry which is preliminary data.</text>
</comment>
<dbReference type="AlphaFoldDB" id="A0A314UB54"/>
<keyword evidence="1" id="KW-1133">Transmembrane helix</keyword>
<keyword evidence="3" id="KW-1185">Reference proteome</keyword>
<name>A0A314UB54_PRUYE</name>